<dbReference type="EMBL" id="JAFCLK010000036">
    <property type="protein sequence ID" value="MBR1140119.1"/>
    <property type="molecule type" value="Genomic_DNA"/>
</dbReference>
<keyword evidence="4" id="KW-1185">Reference proteome</keyword>
<dbReference type="InterPro" id="IPR019734">
    <property type="entry name" value="TPR_rpt"/>
</dbReference>
<name>A0ABS5GFK5_9BRAD</name>
<reference evidence="4" key="1">
    <citation type="journal article" date="2021" name="ISME J.">
        <title>Evolutionary origin and ecological implication of a unique nif island in free-living Bradyrhizobium lineages.</title>
        <authorList>
            <person name="Tao J."/>
        </authorList>
    </citation>
    <scope>NUCLEOTIDE SEQUENCE [LARGE SCALE GENOMIC DNA]</scope>
    <source>
        <strain evidence="4">SZCCT0094</strain>
    </source>
</reference>
<feature type="compositionally biased region" description="Basic and acidic residues" evidence="2">
    <location>
        <begin position="376"/>
        <end position="426"/>
    </location>
</feature>
<feature type="compositionally biased region" description="Low complexity" evidence="2">
    <location>
        <begin position="336"/>
        <end position="355"/>
    </location>
</feature>
<dbReference type="PROSITE" id="PS50005">
    <property type="entry name" value="TPR"/>
    <property type="match status" value="1"/>
</dbReference>
<keyword evidence="1" id="KW-0802">TPR repeat</keyword>
<organism evidence="3 4">
    <name type="scientific">Bradyrhizobium denitrificans</name>
    <dbReference type="NCBI Taxonomy" id="2734912"/>
    <lineage>
        <taxon>Bacteria</taxon>
        <taxon>Pseudomonadati</taxon>
        <taxon>Pseudomonadota</taxon>
        <taxon>Alphaproteobacteria</taxon>
        <taxon>Hyphomicrobiales</taxon>
        <taxon>Nitrobacteraceae</taxon>
        <taxon>Bradyrhizobium</taxon>
    </lineage>
</organism>
<accession>A0ABS5GFK5</accession>
<dbReference type="SUPFAM" id="SSF48452">
    <property type="entry name" value="TPR-like"/>
    <property type="match status" value="1"/>
</dbReference>
<gene>
    <name evidence="3" type="ORF">JQ619_30610</name>
</gene>
<proteinExistence type="predicted"/>
<feature type="compositionally biased region" description="Basic and acidic residues" evidence="2">
    <location>
        <begin position="301"/>
        <end position="312"/>
    </location>
</feature>
<evidence type="ECO:0000256" key="1">
    <source>
        <dbReference type="PROSITE-ProRule" id="PRU00339"/>
    </source>
</evidence>
<sequence length="1249" mass="135565">MARMTPIGLRSQVRARMRAGIALASAIIIGMLLSTVAAGAAPVSGEASLSAQNGYARLVLKFAEDVGAEVTTAGSILLIRFDRPANIPIDRWTDAAPDYISSARGDPDGSALRLSLSRKVRVNTMTAGERVFIDLLPDSWTGPPPPLPAEVVRELAERARAAERALRLQRAEAESKKRPPIRVRALVQPTFVRFVFEIPDGVGISSVLNDQKLSLFFTAPLSFDLADAKIVAPPNVAAINQRIDGTRTVVEIGMIGEVDVHAFRDEKNYNIDVAYVQPDKKVAAVSSDTLPGANAAAAEKPNGDKPNGEKPKQATLPEIVPPTSETIAKEMKAEAKPAPAMATPATETAAAPAMAEKAEPARPEAAKSEPPQAEAARAEPKLEAAKPETMKSETTKSETAKSEAAKPDIAKAEPAKPVEKMAEKPVETTANGAATLEALRDSDGLRLTFGFGQVTPAALFRRGDTVWMVFDSTKPVDVEPIKAKGGAIVGEANRMPLDKGQAIRIRLNRPQMHSLSSDDGGRSWTLSFADKGQSNQQPLMVMRNVTDPALANVMVPLANPGAGLLHRLTDPDAGDTLLVVTAPPPIRGFIKRQDFVDLSLLDSIHGIAVRPNSEDVAVEIAPDKVILGRPGGLTLSSIGFSPERAPTAVRPMFDIDEWQRNQNQPFLARQDALIKAAADAEPERRAQARLALARFYMARAMYPEARGVTNLMISDGDPRTDETAMLMIHAVASILMGRPDQGLKDLATSSIGNNFDSQMWKGLAYARQGKFADAREKLKNVEFAIASLPLDLQRIVIADAMKSALEIKDFAGAAKRRAELDVTGVSPDMKPDVAVLRGRLAEAMAQEKDALDEYRAAINSSDRMAAAEAKLLEIKLLQKRGEIKPADALKELETLQAIWRGDVVEVQALQMMSQLYEEAGRYADSLEAARMATRLMPNSDMARQAQDNASRLFSQLFLSGKADDLPPVDALSIFYGFRELTPIGRRGDEMIRKLADRLVGIDLLDQAAELLQYQVDRRLEGAARAQVAARLAMVYLTNRKPDRAIEALRTTRIADLSGELRQQRLLLEARANSDIGRHDLALDIITNVIGREAIRLRSDIYWASRRWREASEQIELYYGDRWRDFRPLNPAERGDILRAVVGYALADDAIGLARFREKYAPLMTGEADKLAFDVASKPASGSSAEFAQIAKMAASVDTLDGFLRDMKARFPDATGKSSPEGGKDAAKVEPETTGSLPRIKGVKQAIVGR</sequence>
<dbReference type="Proteomes" id="UP001314635">
    <property type="component" value="Unassembled WGS sequence"/>
</dbReference>
<evidence type="ECO:0000256" key="2">
    <source>
        <dbReference type="SAM" id="MobiDB-lite"/>
    </source>
</evidence>
<evidence type="ECO:0000313" key="3">
    <source>
        <dbReference type="EMBL" id="MBR1140119.1"/>
    </source>
</evidence>
<dbReference type="InterPro" id="IPR011990">
    <property type="entry name" value="TPR-like_helical_dom_sf"/>
</dbReference>
<dbReference type="RefSeq" id="WP_172241676.1">
    <property type="nucleotide sequence ID" value="NZ_JABFDP010000033.1"/>
</dbReference>
<feature type="region of interest" description="Disordered" evidence="2">
    <location>
        <begin position="1210"/>
        <end position="1240"/>
    </location>
</feature>
<feature type="compositionally biased region" description="Basic and acidic residues" evidence="2">
    <location>
        <begin position="1221"/>
        <end position="1230"/>
    </location>
</feature>
<comment type="caution">
    <text evidence="3">The sequence shown here is derived from an EMBL/GenBank/DDBJ whole genome shotgun (WGS) entry which is preliminary data.</text>
</comment>
<feature type="repeat" description="TPR" evidence="1">
    <location>
        <begin position="906"/>
        <end position="939"/>
    </location>
</feature>
<feature type="region of interest" description="Disordered" evidence="2">
    <location>
        <begin position="293"/>
        <end position="429"/>
    </location>
</feature>
<feature type="compositionally biased region" description="Basic and acidic residues" evidence="2">
    <location>
        <begin position="356"/>
        <end position="367"/>
    </location>
</feature>
<dbReference type="Gene3D" id="1.25.40.10">
    <property type="entry name" value="Tetratricopeptide repeat domain"/>
    <property type="match status" value="1"/>
</dbReference>
<evidence type="ECO:0000313" key="4">
    <source>
        <dbReference type="Proteomes" id="UP001314635"/>
    </source>
</evidence>
<protein>
    <submittedName>
        <fullName evidence="3">Tetratricopeptide repeat protein</fullName>
    </submittedName>
</protein>